<dbReference type="CDD" id="cd11055">
    <property type="entry name" value="CYP3A-like"/>
    <property type="match status" value="1"/>
</dbReference>
<dbReference type="PRINTS" id="PR00463">
    <property type="entry name" value="EP450I"/>
</dbReference>
<dbReference type="WBParaSite" id="PSAMB.scaffold562size47118.g6961.t1">
    <property type="protein sequence ID" value="PSAMB.scaffold562size47118.g6961.t1"/>
    <property type="gene ID" value="PSAMB.scaffold562size47118.g6961"/>
</dbReference>
<dbReference type="PRINTS" id="PR00385">
    <property type="entry name" value="P450"/>
</dbReference>
<keyword evidence="7" id="KW-0256">Endoplasmic reticulum</keyword>
<dbReference type="AlphaFoldDB" id="A0A914WW18"/>
<dbReference type="InterPro" id="IPR001128">
    <property type="entry name" value="Cyt_P450"/>
</dbReference>
<comment type="subcellular location">
    <subcellularLocation>
        <location evidence="3">Endoplasmic reticulum membrane</location>
        <topology evidence="3">Peripheral membrane protein</topology>
    </subcellularLocation>
    <subcellularLocation>
        <location evidence="2">Microsome membrane</location>
        <topology evidence="2">Peripheral membrane protein</topology>
    </subcellularLocation>
</comment>
<feature type="binding site" description="axial binding residue" evidence="14">
    <location>
        <position position="484"/>
    </location>
    <ligand>
        <name>heme</name>
        <dbReference type="ChEBI" id="CHEBI:30413"/>
    </ligand>
    <ligandPart>
        <name>Fe</name>
        <dbReference type="ChEBI" id="CHEBI:18248"/>
    </ligandPart>
</feature>
<evidence type="ECO:0000256" key="6">
    <source>
        <dbReference type="ARBA" id="ARBA00022723"/>
    </source>
</evidence>
<evidence type="ECO:0000313" key="18">
    <source>
        <dbReference type="WBParaSite" id="PSAMB.scaffold562size47118.g6961.t1"/>
    </source>
</evidence>
<keyword evidence="11 15" id="KW-0503">Monooxygenase</keyword>
<dbReference type="Gene3D" id="1.10.630.10">
    <property type="entry name" value="Cytochrome P450"/>
    <property type="match status" value="1"/>
</dbReference>
<name>A0A914WW18_9BILA</name>
<organism evidence="17 18">
    <name type="scientific">Plectus sambesii</name>
    <dbReference type="NCBI Taxonomy" id="2011161"/>
    <lineage>
        <taxon>Eukaryota</taxon>
        <taxon>Metazoa</taxon>
        <taxon>Ecdysozoa</taxon>
        <taxon>Nematoda</taxon>
        <taxon>Chromadorea</taxon>
        <taxon>Plectida</taxon>
        <taxon>Plectina</taxon>
        <taxon>Plectoidea</taxon>
        <taxon>Plectidae</taxon>
        <taxon>Plectus</taxon>
    </lineage>
</organism>
<dbReference type="PANTHER" id="PTHR24302">
    <property type="entry name" value="CYTOCHROME P450 FAMILY 3"/>
    <property type="match status" value="1"/>
</dbReference>
<dbReference type="PROSITE" id="PS00086">
    <property type="entry name" value="CYTOCHROME_P450"/>
    <property type="match status" value="1"/>
</dbReference>
<keyword evidence="12 16" id="KW-0472">Membrane</keyword>
<dbReference type="InterPro" id="IPR017972">
    <property type="entry name" value="Cyt_P450_CS"/>
</dbReference>
<keyword evidence="16" id="KW-0812">Transmembrane</keyword>
<evidence type="ECO:0000313" key="17">
    <source>
        <dbReference type="Proteomes" id="UP000887566"/>
    </source>
</evidence>
<evidence type="ECO:0000256" key="11">
    <source>
        <dbReference type="ARBA" id="ARBA00023033"/>
    </source>
</evidence>
<keyword evidence="8" id="KW-0492">Microsome</keyword>
<dbReference type="PANTHER" id="PTHR24302:SF15">
    <property type="entry name" value="FATTY-ACID PEROXYGENASE"/>
    <property type="match status" value="1"/>
</dbReference>
<evidence type="ECO:0000256" key="9">
    <source>
        <dbReference type="ARBA" id="ARBA00023002"/>
    </source>
</evidence>
<accession>A0A914WW18</accession>
<evidence type="ECO:0000256" key="7">
    <source>
        <dbReference type="ARBA" id="ARBA00022824"/>
    </source>
</evidence>
<dbReference type="SUPFAM" id="SSF48264">
    <property type="entry name" value="Cytochrome P450"/>
    <property type="match status" value="1"/>
</dbReference>
<dbReference type="InterPro" id="IPR036396">
    <property type="entry name" value="Cyt_P450_sf"/>
</dbReference>
<comment type="similarity">
    <text evidence="4 15">Belongs to the cytochrome P450 family.</text>
</comment>
<evidence type="ECO:0000256" key="10">
    <source>
        <dbReference type="ARBA" id="ARBA00023004"/>
    </source>
</evidence>
<evidence type="ECO:0000256" key="14">
    <source>
        <dbReference type="PIRSR" id="PIRSR602401-1"/>
    </source>
</evidence>
<evidence type="ECO:0000256" key="15">
    <source>
        <dbReference type="RuleBase" id="RU000461"/>
    </source>
</evidence>
<keyword evidence="9 15" id="KW-0560">Oxidoreductase</keyword>
<comment type="cofactor">
    <cofactor evidence="1 14">
        <name>heme</name>
        <dbReference type="ChEBI" id="CHEBI:30413"/>
    </cofactor>
</comment>
<proteinExistence type="inferred from homology"/>
<keyword evidence="16" id="KW-1133">Transmembrane helix</keyword>
<evidence type="ECO:0000256" key="12">
    <source>
        <dbReference type="ARBA" id="ARBA00023136"/>
    </source>
</evidence>
<evidence type="ECO:0000256" key="2">
    <source>
        <dbReference type="ARBA" id="ARBA00004174"/>
    </source>
</evidence>
<dbReference type="GO" id="GO:0020037">
    <property type="term" value="F:heme binding"/>
    <property type="evidence" value="ECO:0007669"/>
    <property type="project" value="InterPro"/>
</dbReference>
<keyword evidence="6 14" id="KW-0479">Metal-binding</keyword>
<evidence type="ECO:0000256" key="4">
    <source>
        <dbReference type="ARBA" id="ARBA00010617"/>
    </source>
</evidence>
<dbReference type="InterPro" id="IPR050705">
    <property type="entry name" value="Cytochrome_P450_3A"/>
</dbReference>
<evidence type="ECO:0000256" key="16">
    <source>
        <dbReference type="SAM" id="Phobius"/>
    </source>
</evidence>
<dbReference type="Proteomes" id="UP000887566">
    <property type="component" value="Unplaced"/>
</dbReference>
<dbReference type="InterPro" id="IPR002401">
    <property type="entry name" value="Cyt_P450_E_grp-I"/>
</dbReference>
<dbReference type="GO" id="GO:0005506">
    <property type="term" value="F:iron ion binding"/>
    <property type="evidence" value="ECO:0007669"/>
    <property type="project" value="InterPro"/>
</dbReference>
<sequence length="541" mass="61638">MDLMQLGFGEQLVLLLAYCYILFKLLNTYIAIVLLVGTFTGIYLYLKNQSEYWKRHGIDGPEGNILFGHNLELRKGMGVVDTEWTKKYGKVFGTLIFGQQDLVVSDLEIMRHVLAKDFSNFTNRRRQLGLKAPEDSNQLGAKLLTVLEDEHWKNVRNTITPAFTTGKIKNMVPIFNDTLKIFGEVISNYAKSGAPMDLKEVCGGFAMDVIAKSAFGMDVDAQRDSSSPFIKYAKEIFNITLANPKLIFVMLFPKTIQRLEKMLKFQFLFAEGEKFFKDVLRAMIAERQQNPKKVNPDFLQLLINAISEQVEKSDVDKDIIHEEISSGKRVKLTELEMMSQSFLFLLAGYETTATTLHFALYLLALHPEIQDRVADEINTVVGEANEISYDHIGKLTYLEQVINETLRMFSPAPRIDRTCTKDTTVNGMTIPKGCIVSVPVWVIHYDPEIYPDPQKFDPERFSPEEKASRDPLAYLPFGYGPRNCIGMRFAQLELRMALAYLLKNFKFTPCEQTEKMPIKLNLVGLTKPASPILLTVEKRNE</sequence>
<keyword evidence="17" id="KW-1185">Reference proteome</keyword>
<reference evidence="18" key="1">
    <citation type="submission" date="2022-11" db="UniProtKB">
        <authorList>
            <consortium name="WormBaseParasite"/>
        </authorList>
    </citation>
    <scope>IDENTIFICATION</scope>
</reference>
<evidence type="ECO:0000256" key="1">
    <source>
        <dbReference type="ARBA" id="ARBA00001971"/>
    </source>
</evidence>
<evidence type="ECO:0000256" key="5">
    <source>
        <dbReference type="ARBA" id="ARBA00022617"/>
    </source>
</evidence>
<dbReference type="GO" id="GO:0005789">
    <property type="term" value="C:endoplasmic reticulum membrane"/>
    <property type="evidence" value="ECO:0007669"/>
    <property type="project" value="UniProtKB-SubCell"/>
</dbReference>
<protein>
    <submittedName>
        <fullName evidence="18">Uncharacterized protein</fullName>
    </submittedName>
</protein>
<dbReference type="GO" id="GO:0016705">
    <property type="term" value="F:oxidoreductase activity, acting on paired donors, with incorporation or reduction of molecular oxygen"/>
    <property type="evidence" value="ECO:0007669"/>
    <property type="project" value="InterPro"/>
</dbReference>
<dbReference type="Pfam" id="PF00067">
    <property type="entry name" value="p450"/>
    <property type="match status" value="1"/>
</dbReference>
<dbReference type="FunFam" id="1.10.630.10:FF:000042">
    <property type="entry name" value="Cytochrome P450"/>
    <property type="match status" value="1"/>
</dbReference>
<comment type="function">
    <text evidence="13">Cytochromes P450 are a group of heme-thiolate monooxygenases. They oxidize a variety of structurally unrelated compounds, including steroids, fatty acids, and xenobiotics.</text>
</comment>
<feature type="transmembrane region" description="Helical" evidence="16">
    <location>
        <begin position="7"/>
        <end position="23"/>
    </location>
</feature>
<keyword evidence="10 14" id="KW-0408">Iron</keyword>
<dbReference type="GO" id="GO:0008395">
    <property type="term" value="F:steroid hydroxylase activity"/>
    <property type="evidence" value="ECO:0007669"/>
    <property type="project" value="TreeGrafter"/>
</dbReference>
<evidence type="ECO:0000256" key="8">
    <source>
        <dbReference type="ARBA" id="ARBA00022848"/>
    </source>
</evidence>
<evidence type="ECO:0000256" key="3">
    <source>
        <dbReference type="ARBA" id="ARBA00004406"/>
    </source>
</evidence>
<evidence type="ECO:0000256" key="13">
    <source>
        <dbReference type="ARBA" id="ARBA00043906"/>
    </source>
</evidence>
<keyword evidence="5 14" id="KW-0349">Heme</keyword>